<keyword evidence="3" id="KW-1185">Reference proteome</keyword>
<feature type="compositionally biased region" description="Polar residues" evidence="1">
    <location>
        <begin position="286"/>
        <end position="295"/>
    </location>
</feature>
<gene>
    <name evidence="2" type="ORF">GSLYS_00021270001</name>
</gene>
<feature type="compositionally biased region" description="Polar residues" evidence="1">
    <location>
        <begin position="207"/>
        <end position="217"/>
    </location>
</feature>
<reference evidence="2 3" key="1">
    <citation type="submission" date="2024-04" db="EMBL/GenBank/DDBJ databases">
        <authorList>
            <consortium name="Genoscope - CEA"/>
            <person name="William W."/>
        </authorList>
    </citation>
    <scope>NUCLEOTIDE SEQUENCE [LARGE SCALE GENOMIC DNA]</scope>
</reference>
<evidence type="ECO:0000313" key="2">
    <source>
        <dbReference type="EMBL" id="CAL1547953.1"/>
    </source>
</evidence>
<evidence type="ECO:0000256" key="1">
    <source>
        <dbReference type="SAM" id="MobiDB-lite"/>
    </source>
</evidence>
<proteinExistence type="predicted"/>
<feature type="compositionally biased region" description="Low complexity" evidence="1">
    <location>
        <begin position="32"/>
        <end position="43"/>
    </location>
</feature>
<accession>A0AAV2IMT7</accession>
<dbReference type="EMBL" id="CAXITT010001118">
    <property type="protein sequence ID" value="CAL1547953.1"/>
    <property type="molecule type" value="Genomic_DNA"/>
</dbReference>
<evidence type="ECO:0000313" key="3">
    <source>
        <dbReference type="Proteomes" id="UP001497497"/>
    </source>
</evidence>
<feature type="region of interest" description="Disordered" evidence="1">
    <location>
        <begin position="206"/>
        <end position="226"/>
    </location>
</feature>
<name>A0AAV2IMT7_LYMST</name>
<dbReference type="Proteomes" id="UP001497497">
    <property type="component" value="Unassembled WGS sequence"/>
</dbReference>
<feature type="region of interest" description="Disordered" evidence="1">
    <location>
        <begin position="277"/>
        <end position="312"/>
    </location>
</feature>
<sequence>MMEALLGDPKKTFNNPDKLYPPRLNSTSRIHSSLSSGMSQALSEPQSSVKPAQLACRVRDAGRDFLEHNQTCQWIQFMTEDCPEAAPERKDRRQRCMVTRKHSLLKNNDIFPKDVEVPLPAANLHWRGESEERSGAAKAAVTGDVLEKDEDGQAPLAKDDMMLDEQYVILKKHQEDLTNQQRIVQEQMDHRVAEQKDHQRQRLNKELTIQEQPQENIQLADRPPMDQRETDIAKEIKRRTAIAPLIRRRLKGTLANSCAIRDEGSVGGLIWHLDGAGSEPRPARCASTSSQSPHGNTPKEAPKSSSAASRQSCNHAQCNTSHCTLNKTANFDRPSVSSVSSHRNDGFFNGDGCSVSSISTITMADLSVMSDISSL</sequence>
<protein>
    <submittedName>
        <fullName evidence="2">Uncharacterized protein</fullName>
    </submittedName>
</protein>
<feature type="region of interest" description="Disordered" evidence="1">
    <location>
        <begin position="1"/>
        <end position="46"/>
    </location>
</feature>
<comment type="caution">
    <text evidence="2">The sequence shown here is derived from an EMBL/GenBank/DDBJ whole genome shotgun (WGS) entry which is preliminary data.</text>
</comment>
<organism evidence="2 3">
    <name type="scientific">Lymnaea stagnalis</name>
    <name type="common">Great pond snail</name>
    <name type="synonym">Helix stagnalis</name>
    <dbReference type="NCBI Taxonomy" id="6523"/>
    <lineage>
        <taxon>Eukaryota</taxon>
        <taxon>Metazoa</taxon>
        <taxon>Spiralia</taxon>
        <taxon>Lophotrochozoa</taxon>
        <taxon>Mollusca</taxon>
        <taxon>Gastropoda</taxon>
        <taxon>Heterobranchia</taxon>
        <taxon>Euthyneura</taxon>
        <taxon>Panpulmonata</taxon>
        <taxon>Hygrophila</taxon>
        <taxon>Lymnaeoidea</taxon>
        <taxon>Lymnaeidae</taxon>
        <taxon>Lymnaea</taxon>
    </lineage>
</organism>
<dbReference type="AlphaFoldDB" id="A0AAV2IMT7"/>